<feature type="transmembrane region" description="Helical" evidence="13">
    <location>
        <begin position="360"/>
        <end position="383"/>
    </location>
</feature>
<dbReference type="Pfam" id="PF01554">
    <property type="entry name" value="MatE"/>
    <property type="match status" value="2"/>
</dbReference>
<protein>
    <recommendedName>
        <fullName evidence="4">Probable multidrug resistance protein NorM</fullName>
    </recommendedName>
    <alternativeName>
        <fullName evidence="12">Multidrug-efflux transporter</fullName>
    </alternativeName>
</protein>
<dbReference type="NCBIfam" id="TIGR00797">
    <property type="entry name" value="matE"/>
    <property type="match status" value="1"/>
</dbReference>
<evidence type="ECO:0000256" key="3">
    <source>
        <dbReference type="ARBA" id="ARBA00010199"/>
    </source>
</evidence>
<keyword evidence="8 13" id="KW-0812">Transmembrane</keyword>
<dbReference type="InterPro" id="IPR048279">
    <property type="entry name" value="MdtK-like"/>
</dbReference>
<evidence type="ECO:0000256" key="11">
    <source>
        <dbReference type="ARBA" id="ARBA00023136"/>
    </source>
</evidence>
<sequence>MNNESFMKEKPVIGLVLSMSLPMVFSMMVNALYNIVDSFFVAKISEDAMTALSLVFPVQNLMSAVSIGFGVGINAVIAFFLGAGEKKKADQAASLGFFWNAVQGLVLTVVCIAIIPVFLRLFSNDERTIRYALEYSRIVFLFGVIISCSLSFEKIFQAVGRMKVSMAGLLVGCLTNIILDPILIFGVGSFPGMGIKGAALATGIGQMATVVLYVGIYIIRPISVKISICNLDFKSGITKRLYAIGIPAILNMALPSLLISSLNAILAGFSESYVMVLGVYYKLQTFLYLTANGIVQGIRPLVGYNYGAGEYGRVHKIFNTALTFSAVIMVFGTGLCLLMPEHLIGMFTTNTQTIQIGASALRIISIGFAVSSISVTACGALEGLNMGTPSLIISLLRYVILIIPAAFVLSRFLGAAGVWHAFWITEWITAAASWYIYRKHAVGNA</sequence>
<dbReference type="PANTHER" id="PTHR43298">
    <property type="entry name" value="MULTIDRUG RESISTANCE PROTEIN NORM-RELATED"/>
    <property type="match status" value="1"/>
</dbReference>
<feature type="transmembrane region" description="Helical" evidence="13">
    <location>
        <begin position="241"/>
        <end position="266"/>
    </location>
</feature>
<feature type="transmembrane region" description="Helical" evidence="13">
    <location>
        <begin position="419"/>
        <end position="437"/>
    </location>
</feature>
<feature type="transmembrane region" description="Helical" evidence="13">
    <location>
        <begin position="61"/>
        <end position="83"/>
    </location>
</feature>
<evidence type="ECO:0000256" key="13">
    <source>
        <dbReference type="SAM" id="Phobius"/>
    </source>
</evidence>
<dbReference type="Proteomes" id="UP001470288">
    <property type="component" value="Unassembled WGS sequence"/>
</dbReference>
<dbReference type="InterPro" id="IPR002528">
    <property type="entry name" value="MATE_fam"/>
</dbReference>
<keyword evidence="5" id="KW-0813">Transport</keyword>
<keyword evidence="15" id="KW-1185">Reference proteome</keyword>
<evidence type="ECO:0000256" key="5">
    <source>
        <dbReference type="ARBA" id="ARBA00022448"/>
    </source>
</evidence>
<evidence type="ECO:0000256" key="2">
    <source>
        <dbReference type="ARBA" id="ARBA00004651"/>
    </source>
</evidence>
<name>A0ABV1HXB3_9FIRM</name>
<keyword evidence="11 13" id="KW-0472">Membrane</keyword>
<evidence type="ECO:0000256" key="10">
    <source>
        <dbReference type="ARBA" id="ARBA00023065"/>
    </source>
</evidence>
<reference evidence="14 15" key="1">
    <citation type="submission" date="2024-03" db="EMBL/GenBank/DDBJ databases">
        <title>Human intestinal bacterial collection.</title>
        <authorList>
            <person name="Pauvert C."/>
            <person name="Hitch T.C.A."/>
            <person name="Clavel T."/>
        </authorList>
    </citation>
    <scope>NUCLEOTIDE SEQUENCE [LARGE SCALE GENOMIC DNA]</scope>
    <source>
        <strain evidence="14 15">CLA-AA-H78B</strain>
    </source>
</reference>
<evidence type="ECO:0000313" key="15">
    <source>
        <dbReference type="Proteomes" id="UP001470288"/>
    </source>
</evidence>
<dbReference type="RefSeq" id="WP_349143597.1">
    <property type="nucleotide sequence ID" value="NZ_JBBMFC010000002.1"/>
</dbReference>
<comment type="similarity">
    <text evidence="3">Belongs to the multi antimicrobial extrusion (MATE) (TC 2.A.66.1) family.</text>
</comment>
<keyword evidence="6" id="KW-0050">Antiport</keyword>
<dbReference type="PANTHER" id="PTHR43298:SF2">
    <property type="entry name" value="FMN_FAD EXPORTER YEEO-RELATED"/>
    <property type="match status" value="1"/>
</dbReference>
<proteinExistence type="inferred from homology"/>
<dbReference type="InterPro" id="IPR050222">
    <property type="entry name" value="MATE_MdtK"/>
</dbReference>
<feature type="transmembrane region" description="Helical" evidence="13">
    <location>
        <begin position="395"/>
        <end position="413"/>
    </location>
</feature>
<evidence type="ECO:0000256" key="12">
    <source>
        <dbReference type="ARBA" id="ARBA00031636"/>
    </source>
</evidence>
<keyword evidence="7" id="KW-1003">Cell membrane</keyword>
<dbReference type="EMBL" id="JBBMFC010000002">
    <property type="protein sequence ID" value="MEQ2577567.1"/>
    <property type="molecule type" value="Genomic_DNA"/>
</dbReference>
<feature type="transmembrane region" description="Helical" evidence="13">
    <location>
        <begin position="164"/>
        <end position="186"/>
    </location>
</feature>
<keyword evidence="9 13" id="KW-1133">Transmembrane helix</keyword>
<keyword evidence="10" id="KW-0406">Ion transport</keyword>
<evidence type="ECO:0000256" key="8">
    <source>
        <dbReference type="ARBA" id="ARBA00022692"/>
    </source>
</evidence>
<comment type="subcellular location">
    <subcellularLocation>
        <location evidence="2">Cell membrane</location>
        <topology evidence="2">Multi-pass membrane protein</topology>
    </subcellularLocation>
</comment>
<feature type="transmembrane region" description="Helical" evidence="13">
    <location>
        <begin position="95"/>
        <end position="115"/>
    </location>
</feature>
<evidence type="ECO:0000256" key="7">
    <source>
        <dbReference type="ARBA" id="ARBA00022475"/>
    </source>
</evidence>
<comment type="function">
    <text evidence="1">Multidrug efflux pump.</text>
</comment>
<evidence type="ECO:0000313" key="14">
    <source>
        <dbReference type="EMBL" id="MEQ2577567.1"/>
    </source>
</evidence>
<gene>
    <name evidence="14" type="ORF">WMO62_01770</name>
</gene>
<evidence type="ECO:0000256" key="9">
    <source>
        <dbReference type="ARBA" id="ARBA00022989"/>
    </source>
</evidence>
<accession>A0ABV1HXB3</accession>
<organism evidence="14 15">
    <name type="scientific">Hominiventricola aquisgranensis</name>
    <dbReference type="NCBI Taxonomy" id="3133164"/>
    <lineage>
        <taxon>Bacteria</taxon>
        <taxon>Bacillati</taxon>
        <taxon>Bacillota</taxon>
        <taxon>Clostridia</taxon>
        <taxon>Lachnospirales</taxon>
        <taxon>Lachnospiraceae</taxon>
        <taxon>Hominiventricola</taxon>
    </lineage>
</organism>
<evidence type="ECO:0000256" key="4">
    <source>
        <dbReference type="ARBA" id="ARBA00020268"/>
    </source>
</evidence>
<evidence type="ECO:0000256" key="1">
    <source>
        <dbReference type="ARBA" id="ARBA00003408"/>
    </source>
</evidence>
<feature type="transmembrane region" description="Helical" evidence="13">
    <location>
        <begin position="12"/>
        <end position="33"/>
    </location>
</feature>
<feature type="transmembrane region" description="Helical" evidence="13">
    <location>
        <begin position="318"/>
        <end position="340"/>
    </location>
</feature>
<evidence type="ECO:0000256" key="6">
    <source>
        <dbReference type="ARBA" id="ARBA00022449"/>
    </source>
</evidence>
<dbReference type="PIRSF" id="PIRSF006603">
    <property type="entry name" value="DinF"/>
    <property type="match status" value="1"/>
</dbReference>
<comment type="caution">
    <text evidence="14">The sequence shown here is derived from an EMBL/GenBank/DDBJ whole genome shotgun (WGS) entry which is preliminary data.</text>
</comment>
<feature type="transmembrane region" description="Helical" evidence="13">
    <location>
        <begin position="198"/>
        <end position="220"/>
    </location>
</feature>
<feature type="transmembrane region" description="Helical" evidence="13">
    <location>
        <begin position="135"/>
        <end position="152"/>
    </location>
</feature>